<proteinExistence type="predicted"/>
<gene>
    <name evidence="3" type="ORF">TSOC_012398</name>
    <name evidence="2" type="ORF">TSOC_012964</name>
</gene>
<reference evidence="3 4" key="1">
    <citation type="journal article" date="2017" name="Mol. Biol. Evol.">
        <title>The 4-celled Tetrabaena socialis nuclear genome reveals the essential components for genetic control of cell number at the origin of multicellularity in the volvocine lineage.</title>
        <authorList>
            <person name="Featherston J."/>
            <person name="Arakaki Y."/>
            <person name="Hanschen E.R."/>
            <person name="Ferris P.J."/>
            <person name="Michod R.E."/>
            <person name="Olson B.J.S.C."/>
            <person name="Nozaki H."/>
            <person name="Durand P.M."/>
        </authorList>
    </citation>
    <scope>NUCLEOTIDE SEQUENCE [LARGE SCALE GENOMIC DNA]</scope>
    <source>
        <strain evidence="3 4">NIES-571</strain>
    </source>
</reference>
<dbReference type="EMBL" id="PGGS01000995">
    <property type="protein sequence ID" value="PNH01162.1"/>
    <property type="molecule type" value="Genomic_DNA"/>
</dbReference>
<dbReference type="AlphaFoldDB" id="A0A2J7ZN66"/>
<evidence type="ECO:0000256" key="1">
    <source>
        <dbReference type="SAM" id="MobiDB-lite"/>
    </source>
</evidence>
<name>A0A2J7ZN66_9CHLO</name>
<keyword evidence="4" id="KW-1185">Reference proteome</keyword>
<evidence type="ECO:0000313" key="4">
    <source>
        <dbReference type="Proteomes" id="UP000236333"/>
    </source>
</evidence>
<sequence length="43" mass="4812">MKLARRGQAEQRRRPGFLARLFGARTEGPEPMPEPGGGRIEPH</sequence>
<evidence type="ECO:0000313" key="3">
    <source>
        <dbReference type="EMBL" id="PNH01696.1"/>
    </source>
</evidence>
<accession>A0A2J7ZN66</accession>
<feature type="region of interest" description="Disordered" evidence="1">
    <location>
        <begin position="1"/>
        <end position="43"/>
    </location>
</feature>
<comment type="caution">
    <text evidence="3">The sequence shown here is derived from an EMBL/GenBank/DDBJ whole genome shotgun (WGS) entry which is preliminary data.</text>
</comment>
<evidence type="ECO:0000313" key="2">
    <source>
        <dbReference type="EMBL" id="PNH01162.1"/>
    </source>
</evidence>
<organism evidence="3 4">
    <name type="scientific">Tetrabaena socialis</name>
    <dbReference type="NCBI Taxonomy" id="47790"/>
    <lineage>
        <taxon>Eukaryota</taxon>
        <taxon>Viridiplantae</taxon>
        <taxon>Chlorophyta</taxon>
        <taxon>core chlorophytes</taxon>
        <taxon>Chlorophyceae</taxon>
        <taxon>CS clade</taxon>
        <taxon>Chlamydomonadales</taxon>
        <taxon>Tetrabaenaceae</taxon>
        <taxon>Tetrabaena</taxon>
    </lineage>
</organism>
<dbReference type="EMBL" id="PGGS01000817">
    <property type="protein sequence ID" value="PNH01696.1"/>
    <property type="molecule type" value="Genomic_DNA"/>
</dbReference>
<dbReference type="Proteomes" id="UP000236333">
    <property type="component" value="Unassembled WGS sequence"/>
</dbReference>
<protein>
    <submittedName>
        <fullName evidence="3">Uncharacterized protein</fullName>
    </submittedName>
</protein>